<reference evidence="5 6" key="1">
    <citation type="submission" date="2021-01" db="EMBL/GenBank/DDBJ databases">
        <title>Genomic Encyclopedia of Type Strains, Phase IV (KMG-IV): sequencing the most valuable type-strain genomes for metagenomic binning, comparative biology and taxonomic classification.</title>
        <authorList>
            <person name="Goeker M."/>
        </authorList>
    </citation>
    <scope>NUCLEOTIDE SEQUENCE [LARGE SCALE GENOMIC DNA]</scope>
    <source>
        <strain evidence="5 6">DSM 25540</strain>
    </source>
</reference>
<evidence type="ECO:0000259" key="4">
    <source>
        <dbReference type="PROSITE" id="PS50943"/>
    </source>
</evidence>
<evidence type="ECO:0000256" key="2">
    <source>
        <dbReference type="ARBA" id="ARBA00022829"/>
    </source>
</evidence>
<evidence type="ECO:0000313" key="5">
    <source>
        <dbReference type="EMBL" id="MBM7634516.1"/>
    </source>
</evidence>
<accession>A0ABS2PHF0</accession>
<sequence>MPKGLGRGLQALFPNEEQDVDLEQVQRVPIKELRANPYQPRSSFHDETIEELSQSIREHGIVQPLIVRQGIKGYDIVAGERRFRAAKRLDMKQVPVIVKELSDEDMMEIALIENLQREDLNPLEEAIAYKKLIEQLGMTQEKLGQRVGKSRPYIANHMRLLQLPSGVQELIRERKLSMGHGRALLGMHLKEHIQEAAAIVIRDELNVRNTEKLVQEFNERGTMNNPPEKEQKKPFHIEKTERELQTYFGTSVTIKKGKHKGKIEIEFLTDDDLSRILSLLGEETD</sequence>
<dbReference type="InterPro" id="IPR036086">
    <property type="entry name" value="ParB/Sulfiredoxin_sf"/>
</dbReference>
<dbReference type="RefSeq" id="WP_204699326.1">
    <property type="nucleotide sequence ID" value="NZ_JAFBEC010000013.1"/>
</dbReference>
<proteinExistence type="inferred from homology"/>
<dbReference type="EMBL" id="JAFBEC010000013">
    <property type="protein sequence ID" value="MBM7634516.1"/>
    <property type="molecule type" value="Genomic_DNA"/>
</dbReference>
<dbReference type="SUPFAM" id="SSF110849">
    <property type="entry name" value="ParB/Sulfiredoxin"/>
    <property type="match status" value="1"/>
</dbReference>
<dbReference type="InterPro" id="IPR041468">
    <property type="entry name" value="HTH_ParB/Spo0J"/>
</dbReference>
<dbReference type="Pfam" id="PF02195">
    <property type="entry name" value="ParB_N"/>
    <property type="match status" value="1"/>
</dbReference>
<comment type="caution">
    <text evidence="5">The sequence shown here is derived from an EMBL/GenBank/DDBJ whole genome shotgun (WGS) entry which is preliminary data.</text>
</comment>
<dbReference type="PANTHER" id="PTHR33375:SF1">
    <property type="entry name" value="CHROMOSOME-PARTITIONING PROTEIN PARB-RELATED"/>
    <property type="match status" value="1"/>
</dbReference>
<dbReference type="InterPro" id="IPR050336">
    <property type="entry name" value="Chromosome_partition/occlusion"/>
</dbReference>
<comment type="similarity">
    <text evidence="1">Belongs to the ParB family.</text>
</comment>
<evidence type="ECO:0000313" key="6">
    <source>
        <dbReference type="Proteomes" id="UP000741863"/>
    </source>
</evidence>
<dbReference type="CDD" id="cd16393">
    <property type="entry name" value="SPO0J_N"/>
    <property type="match status" value="1"/>
</dbReference>
<keyword evidence="2" id="KW-0159">Chromosome partition</keyword>
<dbReference type="PANTHER" id="PTHR33375">
    <property type="entry name" value="CHROMOSOME-PARTITIONING PROTEIN PARB-RELATED"/>
    <property type="match status" value="1"/>
</dbReference>
<dbReference type="Pfam" id="PF17762">
    <property type="entry name" value="HTH_ParB"/>
    <property type="match status" value="1"/>
</dbReference>
<dbReference type="InterPro" id="IPR001387">
    <property type="entry name" value="Cro/C1-type_HTH"/>
</dbReference>
<dbReference type="PROSITE" id="PS50943">
    <property type="entry name" value="HTH_CROC1"/>
    <property type="match status" value="1"/>
</dbReference>
<name>A0ABS2PHF0_9BACL</name>
<dbReference type="InterPro" id="IPR057240">
    <property type="entry name" value="ParB_dimer_C"/>
</dbReference>
<dbReference type="InterPro" id="IPR004437">
    <property type="entry name" value="ParB/RepB/Spo0J"/>
</dbReference>
<dbReference type="Gene3D" id="1.10.10.2830">
    <property type="match status" value="1"/>
</dbReference>
<evidence type="ECO:0000256" key="3">
    <source>
        <dbReference type="ARBA" id="ARBA00023125"/>
    </source>
</evidence>
<dbReference type="Gene3D" id="3.90.1530.30">
    <property type="match status" value="1"/>
</dbReference>
<dbReference type="SMART" id="SM00470">
    <property type="entry name" value="ParB"/>
    <property type="match status" value="1"/>
</dbReference>
<evidence type="ECO:0000256" key="1">
    <source>
        <dbReference type="ARBA" id="ARBA00006295"/>
    </source>
</evidence>
<keyword evidence="6" id="KW-1185">Reference proteome</keyword>
<dbReference type="SUPFAM" id="SSF109709">
    <property type="entry name" value="KorB DNA-binding domain-like"/>
    <property type="match status" value="1"/>
</dbReference>
<keyword evidence="3" id="KW-0238">DNA-binding</keyword>
<dbReference type="Pfam" id="PF23552">
    <property type="entry name" value="ParB_C"/>
    <property type="match status" value="1"/>
</dbReference>
<gene>
    <name evidence="5" type="ORF">JOD17_003635</name>
</gene>
<feature type="domain" description="HTH cro/C1-type" evidence="4">
    <location>
        <begin position="130"/>
        <end position="156"/>
    </location>
</feature>
<dbReference type="NCBIfam" id="TIGR00180">
    <property type="entry name" value="parB_part"/>
    <property type="match status" value="1"/>
</dbReference>
<organism evidence="5 6">
    <name type="scientific">Geomicrobium sediminis</name>
    <dbReference type="NCBI Taxonomy" id="1347788"/>
    <lineage>
        <taxon>Bacteria</taxon>
        <taxon>Bacillati</taxon>
        <taxon>Bacillota</taxon>
        <taxon>Bacilli</taxon>
        <taxon>Bacillales</taxon>
        <taxon>Geomicrobium</taxon>
    </lineage>
</organism>
<dbReference type="Proteomes" id="UP000741863">
    <property type="component" value="Unassembled WGS sequence"/>
</dbReference>
<dbReference type="InterPro" id="IPR003115">
    <property type="entry name" value="ParB_N"/>
</dbReference>
<protein>
    <submittedName>
        <fullName evidence="5">ParB family chromosome partitioning protein</fullName>
    </submittedName>
</protein>